<evidence type="ECO:0000313" key="5">
    <source>
        <dbReference type="Proteomes" id="UP000063308"/>
    </source>
</evidence>
<evidence type="ECO:0000313" key="4">
    <source>
        <dbReference type="EMBL" id="BAR62127.1"/>
    </source>
</evidence>
<reference evidence="4 5" key="1">
    <citation type="submission" date="2014-11" db="EMBL/GenBank/DDBJ databases">
        <title>Symbiosis island explosion on the genome of extra-slow-growing strains of soybean bradyrhizobia with massive insertion sequences.</title>
        <authorList>
            <person name="Iida T."/>
            <person name="Minamisawa K."/>
        </authorList>
    </citation>
    <scope>NUCLEOTIDE SEQUENCE [LARGE SCALE GENOMIC DNA]</scope>
    <source>
        <strain evidence="4 5">NK6</strain>
    </source>
</reference>
<dbReference type="SUPFAM" id="SSF54631">
    <property type="entry name" value="CBS-domain pair"/>
    <property type="match status" value="1"/>
</dbReference>
<dbReference type="RefSeq" id="WP_060912157.1">
    <property type="nucleotide sequence ID" value="NZ_JAFCKD010000288.1"/>
</dbReference>
<feature type="domain" description="CBS" evidence="3">
    <location>
        <begin position="94"/>
        <end position="149"/>
    </location>
</feature>
<name>A0A0E4BVN4_9BRAD</name>
<dbReference type="AlphaFoldDB" id="A0A0E4BVN4"/>
<dbReference type="PANTHER" id="PTHR43080:SF26">
    <property type="entry name" value="REGULATORY PROTEIN"/>
    <property type="match status" value="1"/>
</dbReference>
<dbReference type="InterPro" id="IPR051257">
    <property type="entry name" value="Diverse_CBS-Domain"/>
</dbReference>
<feature type="domain" description="CBS" evidence="3">
    <location>
        <begin position="7"/>
        <end position="65"/>
    </location>
</feature>
<keyword evidence="1 2" id="KW-0129">CBS domain</keyword>
<dbReference type="Gene3D" id="3.10.580.10">
    <property type="entry name" value="CBS-domain"/>
    <property type="match status" value="1"/>
</dbReference>
<proteinExistence type="predicted"/>
<gene>
    <name evidence="4" type="ORF">NK6_8983</name>
</gene>
<evidence type="ECO:0000256" key="1">
    <source>
        <dbReference type="ARBA" id="ARBA00023122"/>
    </source>
</evidence>
<accession>A0A0E4BVN4</accession>
<organism evidence="4 5">
    <name type="scientific">Bradyrhizobium diazoefficiens</name>
    <dbReference type="NCBI Taxonomy" id="1355477"/>
    <lineage>
        <taxon>Bacteria</taxon>
        <taxon>Pseudomonadati</taxon>
        <taxon>Pseudomonadota</taxon>
        <taxon>Alphaproteobacteria</taxon>
        <taxon>Hyphomicrobiales</taxon>
        <taxon>Nitrobacteraceae</taxon>
        <taxon>Bradyrhizobium</taxon>
    </lineage>
</organism>
<dbReference type="EMBL" id="AP014685">
    <property type="protein sequence ID" value="BAR62127.1"/>
    <property type="molecule type" value="Genomic_DNA"/>
</dbReference>
<dbReference type="InterPro" id="IPR046342">
    <property type="entry name" value="CBS_dom_sf"/>
</dbReference>
<dbReference type="PANTHER" id="PTHR43080">
    <property type="entry name" value="CBS DOMAIN-CONTAINING PROTEIN CBSX3, MITOCHONDRIAL"/>
    <property type="match status" value="1"/>
</dbReference>
<dbReference type="InterPro" id="IPR000644">
    <property type="entry name" value="CBS_dom"/>
</dbReference>
<dbReference type="Pfam" id="PF00571">
    <property type="entry name" value="CBS"/>
    <property type="match status" value="2"/>
</dbReference>
<protein>
    <recommendedName>
        <fullName evidence="3">CBS domain-containing protein</fullName>
    </recommendedName>
</protein>
<sequence>MKAADIMRTWFATVKPSASLLDAIHLLLETNQRGLPVVDGEGVLVGIISEGDFLHRRELGVDYPEGFWLEWPLGKDEGQLARERTSGLRVDAVMSRHPVCVDESATIEEVVKQMDIYQISQVLVLRDKKLAGIVGRTEMLVALEPRLRK</sequence>
<evidence type="ECO:0000256" key="2">
    <source>
        <dbReference type="PROSITE-ProRule" id="PRU00703"/>
    </source>
</evidence>
<dbReference type="Proteomes" id="UP000063308">
    <property type="component" value="Chromosome"/>
</dbReference>
<dbReference type="CDD" id="cd04586">
    <property type="entry name" value="CBS_pair_BON_assoc"/>
    <property type="match status" value="1"/>
</dbReference>
<dbReference type="PROSITE" id="PS51371">
    <property type="entry name" value="CBS"/>
    <property type="match status" value="2"/>
</dbReference>
<evidence type="ECO:0000259" key="3">
    <source>
        <dbReference type="PROSITE" id="PS51371"/>
    </source>
</evidence>
<dbReference type="SMART" id="SM00116">
    <property type="entry name" value="CBS"/>
    <property type="match status" value="2"/>
</dbReference>